<reference evidence="2" key="1">
    <citation type="submission" date="2020-06" db="EMBL/GenBank/DDBJ databases">
        <authorList>
            <consortium name="Plant Systems Biology data submission"/>
        </authorList>
    </citation>
    <scope>NUCLEOTIDE SEQUENCE</scope>
    <source>
        <strain evidence="2">D6</strain>
    </source>
</reference>
<feature type="region of interest" description="Disordered" evidence="1">
    <location>
        <begin position="734"/>
        <end position="845"/>
    </location>
</feature>
<dbReference type="OrthoDB" id="46702at2759"/>
<feature type="compositionally biased region" description="Basic residues" evidence="1">
    <location>
        <begin position="755"/>
        <end position="766"/>
    </location>
</feature>
<name>A0A9N8EGA8_9STRA</name>
<accession>A0A9N8EGA8</accession>
<evidence type="ECO:0000313" key="2">
    <source>
        <dbReference type="EMBL" id="CAB9520203.1"/>
    </source>
</evidence>
<dbReference type="EMBL" id="CAICTM010001080">
    <property type="protein sequence ID" value="CAB9520203.1"/>
    <property type="molecule type" value="Genomic_DNA"/>
</dbReference>
<dbReference type="Proteomes" id="UP001153069">
    <property type="component" value="Unassembled WGS sequence"/>
</dbReference>
<evidence type="ECO:0000256" key="1">
    <source>
        <dbReference type="SAM" id="MobiDB-lite"/>
    </source>
</evidence>
<keyword evidence="3" id="KW-1185">Reference proteome</keyword>
<comment type="caution">
    <text evidence="2">The sequence shown here is derived from an EMBL/GenBank/DDBJ whole genome shotgun (WGS) entry which is preliminary data.</text>
</comment>
<sequence>MAGGKQQGRIYAHERNADDSGVLLGQDLEEDVEGFKTQYNETLRVSMSDKARKDYRRRLVKIATFWEEKYPAYYKVGARDVPEEELSDVSKFYFGKYKIDLIYAGLNVQYVLRFLFEQKKKQNGNLKTHGELRKYKDAILWGAKVAKQRLPRSFYEEMDTFLQSYKKEFAQAKKQGSVDEQEADPITFSLYSLILDWAVESNNVFVWFWTLSQWNFMARCASIDPLRFHNFKVGQDSIIGKYDDQKADKAGEKLSEKNIYANPFNWKQCFWTGYGIYVALNADRLASDERLFLSQSAKEGSASKRYCEQLTTIIEKHETEVMAHLRPKHFNPYGLRKGAATHAVSGTTQSPSLPSVARRGEWSQGQVLDVYWHFASSGDHYLGRILAGLHPNKVGFATLPPHFTMNDARNNPVILKAMEMLYQPLLTAYQGKSNNPLPILLRCLACIVYHSDSLIQAMVRTPGHDFSKLAILHDRPLLAELQRLVTTEPTKNVMSVATGIPPHVELAMQLQCVLDMASKVIATTETQSDRIVTTVREAIQEQAWQSGHITGPKLLETLQQFQKESLATLDNRLVEMRSAGTTYGQSHPPVPQNTAGSEHSNLFSYDGKFFAVPKNFSFPKTKLREAIRFWLCGQSVSQDGKQRVMPFKNLTIQLLPSLELKNTFKLHWKPLFAFLEEAVAFPAGGMNVDASELQSIYDGCIEHLKNRVSYCFKKIPEPETKWALSTWANRVTRSSIQKHGTNTDKQKLAPAAPRNKARQSGNKRQRKESQNPLYARRQQKRRIATQNTRQSTITNLFGNHNTRTEEPTTARHNTTAATTTTATTTTAAAGNPTATTNSFLEAFPAPKLTPAMQMRDRQIAKQIAEEHQADLEQQRKEQRRQRQNIGDRVNEDGTVLFANRRRGSQAPNLGDNSSVSRATYTNSLLTQAFGEAGRCAIVGCSHPQLKADHHCHGGNEASLQFRCRRPIHNLCAQAKDLCSAHNELNVYCSSRCKRLTDGAILSKQLDK</sequence>
<organism evidence="2 3">
    <name type="scientific">Seminavis robusta</name>
    <dbReference type="NCBI Taxonomy" id="568900"/>
    <lineage>
        <taxon>Eukaryota</taxon>
        <taxon>Sar</taxon>
        <taxon>Stramenopiles</taxon>
        <taxon>Ochrophyta</taxon>
        <taxon>Bacillariophyta</taxon>
        <taxon>Bacillariophyceae</taxon>
        <taxon>Bacillariophycidae</taxon>
        <taxon>Naviculales</taxon>
        <taxon>Naviculaceae</taxon>
        <taxon>Seminavis</taxon>
    </lineage>
</organism>
<evidence type="ECO:0000313" key="3">
    <source>
        <dbReference type="Proteomes" id="UP001153069"/>
    </source>
</evidence>
<dbReference type="AlphaFoldDB" id="A0A9N8EGA8"/>
<feature type="region of interest" description="Disordered" evidence="1">
    <location>
        <begin position="870"/>
        <end position="894"/>
    </location>
</feature>
<feature type="compositionally biased region" description="Polar residues" evidence="1">
    <location>
        <begin position="784"/>
        <end position="801"/>
    </location>
</feature>
<proteinExistence type="predicted"/>
<gene>
    <name evidence="2" type="ORF">SEMRO_1082_G239240.1</name>
</gene>
<protein>
    <submittedName>
        <fullName evidence="2">Uncharacterized protein</fullName>
    </submittedName>
</protein>
<feature type="compositionally biased region" description="Low complexity" evidence="1">
    <location>
        <begin position="810"/>
        <end position="837"/>
    </location>
</feature>